<keyword evidence="1" id="KW-0614">Plasmid</keyword>
<organism evidence="1">
    <name type="scientific">Burkholderia sp. M701</name>
    <dbReference type="NCBI Taxonomy" id="326454"/>
    <lineage>
        <taxon>Bacteria</taxon>
        <taxon>Pseudomonadati</taxon>
        <taxon>Pseudomonadota</taxon>
        <taxon>Betaproteobacteria</taxon>
        <taxon>Burkholderiales</taxon>
        <taxon>Burkholderiaceae</taxon>
        <taxon>Burkholderia</taxon>
    </lineage>
</organism>
<name>V5YN69_9BURK</name>
<dbReference type="EMBL" id="AB853026">
    <property type="protein sequence ID" value="BAO19015.1"/>
    <property type="molecule type" value="Genomic_DNA"/>
</dbReference>
<evidence type="ECO:0000313" key="1">
    <source>
        <dbReference type="EMBL" id="BAO19015.1"/>
    </source>
</evidence>
<accession>V5YN69</accession>
<dbReference type="RefSeq" id="WP_023842558.1">
    <property type="nucleotide sequence ID" value="NC_022995.1"/>
</dbReference>
<sequence>MSEIEKRAATAMHDAFCRLRYLSRRPLNESGRNYVFQISDAAHNIPLACHGNQFHFEHLKHDVLALEALLSEPISAVDAKYLAHGLPRIGLLRKLRSSVFGTMFS</sequence>
<reference evidence="1" key="1">
    <citation type="journal article" date="2014" name="Microbiology">
        <title>A 2,4-dichlorophenoxyacetic acid degradation plasmid pM7012 discloses distribution of an unclassified megaplasmid group across bacterial species.</title>
        <authorList>
            <person name="Sakai Y."/>
            <person name="Ogawa N."/>
            <person name="Shimomura Y."/>
            <person name="Fujii T."/>
        </authorList>
    </citation>
    <scope>NUCLEOTIDE SEQUENCE</scope>
    <source>
        <strain evidence="1">M701</strain>
    </source>
</reference>
<geneLocation type="plasmid" evidence="1">
    <name>pM7012</name>
</geneLocation>
<proteinExistence type="predicted"/>
<reference evidence="1" key="2">
    <citation type="submission" date="2024-06" db="EMBL/GenBank/DDBJ databases">
        <authorList>
            <person name="Sakai Y."/>
            <person name="Fujii T."/>
        </authorList>
    </citation>
    <scope>NUCLEOTIDE SEQUENCE</scope>
    <source>
        <strain evidence="1">M701</strain>
        <plasmid evidence="1">pM7012</plasmid>
    </source>
</reference>
<protein>
    <submittedName>
        <fullName evidence="1">Uncharacterized protein</fullName>
    </submittedName>
</protein>
<dbReference type="AlphaFoldDB" id="V5YN69"/>